<dbReference type="Gene3D" id="2.130.10.10">
    <property type="entry name" value="YVTN repeat-like/Quinoprotein amine dehydrogenase"/>
    <property type="match status" value="1"/>
</dbReference>
<feature type="transmembrane region" description="Helical" evidence="2">
    <location>
        <begin position="54"/>
        <end position="73"/>
    </location>
</feature>
<keyword evidence="2" id="KW-0472">Membrane</keyword>
<feature type="compositionally biased region" description="Low complexity" evidence="1">
    <location>
        <begin position="104"/>
        <end position="127"/>
    </location>
</feature>
<evidence type="ECO:0000256" key="2">
    <source>
        <dbReference type="SAM" id="Phobius"/>
    </source>
</evidence>
<evidence type="ECO:0000256" key="1">
    <source>
        <dbReference type="SAM" id="MobiDB-lite"/>
    </source>
</evidence>
<reference evidence="3 4" key="1">
    <citation type="journal article" date="2019" name="Environ. Microbiol.">
        <title>Species interactions and distinct microbial communities in high Arctic permafrost affected cryosols are associated with the CH4 and CO2 gas fluxes.</title>
        <authorList>
            <person name="Altshuler I."/>
            <person name="Hamel J."/>
            <person name="Turney S."/>
            <person name="Magnuson E."/>
            <person name="Levesque R."/>
            <person name="Greer C."/>
            <person name="Whyte L.G."/>
        </authorList>
    </citation>
    <scope>NUCLEOTIDE SEQUENCE [LARGE SCALE GENOMIC DNA]</scope>
    <source>
        <strain evidence="3 4">S9.3A</strain>
    </source>
</reference>
<feature type="region of interest" description="Disordered" evidence="1">
    <location>
        <begin position="104"/>
        <end position="132"/>
    </location>
</feature>
<evidence type="ECO:0000313" key="4">
    <source>
        <dbReference type="Proteomes" id="UP000317722"/>
    </source>
</evidence>
<proteinExistence type="predicted"/>
<gene>
    <name evidence="3" type="ORF">EAH86_07690</name>
</gene>
<comment type="caution">
    <text evidence="3">The sequence shown here is derived from an EMBL/GenBank/DDBJ whole genome shotgun (WGS) entry which is preliminary data.</text>
</comment>
<accession>A0A502D2A5</accession>
<keyword evidence="2" id="KW-0812">Transmembrane</keyword>
<dbReference type="InterPro" id="IPR015943">
    <property type="entry name" value="WD40/YVTN_repeat-like_dom_sf"/>
</dbReference>
<dbReference type="SUPFAM" id="SSF110296">
    <property type="entry name" value="Oligoxyloglucan reducing end-specific cellobiohydrolase"/>
    <property type="match status" value="1"/>
</dbReference>
<sequence length="481" mass="49794">MNRDLSDLPGEGEQRDPVADFFARERAGIRELPAGTDRWQSIVTEASRPRRRHVLPYLAAAAAVVLIGGAVWGTSRLPSTDLASDPASNTSPVSTVTVTKTVGPDVVAPAPSVGASSAPSTPATQTPQPAPRTFDIRSMTNAGGGHLYALGAATCPKGACTAVIASDDDGATWTTRASFVTLTSPGARVTPDQPNQLVGIRFATAQIGYVYGSRSLRTVDGGRTWNDLDVDGRIVLSLETDGKQVWMATATACRHGEGRPPQGCADLQVRSGAVSDAATHPVTVPRTPSAVDNAWITMDGSDAYLNRATSAPMSPWPPIRVSDEPGKVGMLSVPTGCSNDSMWVTGTANAPGTLVGVCATAGKPSEEYSIAVSADRGTTWTTREASALGRPRGTGIWLTATDGKHLVAIRQGIPSSGKQDEAPTVLTSSNAGADWTPAKLGTDTAWAGAAGGGLVYAVGGGLSYWRSNDSGTTFESVPLRK</sequence>
<dbReference type="Proteomes" id="UP000317722">
    <property type="component" value="Unassembled WGS sequence"/>
</dbReference>
<dbReference type="RefSeq" id="WP_140738477.1">
    <property type="nucleotide sequence ID" value="NZ_RCZM01000002.1"/>
</dbReference>
<dbReference type="OrthoDB" id="4868761at2"/>
<organism evidence="3 4">
    <name type="scientific">Pedococcus bigeumensis</name>
    <dbReference type="NCBI Taxonomy" id="433644"/>
    <lineage>
        <taxon>Bacteria</taxon>
        <taxon>Bacillati</taxon>
        <taxon>Actinomycetota</taxon>
        <taxon>Actinomycetes</taxon>
        <taxon>Micrococcales</taxon>
        <taxon>Intrasporangiaceae</taxon>
        <taxon>Pedococcus</taxon>
    </lineage>
</organism>
<keyword evidence="2" id="KW-1133">Transmembrane helix</keyword>
<dbReference type="EMBL" id="RCZM01000002">
    <property type="protein sequence ID" value="TPG18246.1"/>
    <property type="molecule type" value="Genomic_DNA"/>
</dbReference>
<keyword evidence="4" id="KW-1185">Reference proteome</keyword>
<evidence type="ECO:0008006" key="5">
    <source>
        <dbReference type="Google" id="ProtNLM"/>
    </source>
</evidence>
<protein>
    <recommendedName>
        <fullName evidence="5">Exo-alpha-sialidase</fullName>
    </recommendedName>
</protein>
<evidence type="ECO:0000313" key="3">
    <source>
        <dbReference type="EMBL" id="TPG18246.1"/>
    </source>
</evidence>
<name>A0A502D2A5_9MICO</name>
<dbReference type="AlphaFoldDB" id="A0A502D2A5"/>